<sequence>MGAAPLPPHRRFAHYPCRAMLVRRVDTNAWLARQSNRLAPRAAVAGRFPNSPV</sequence>
<evidence type="ECO:0000313" key="1">
    <source>
        <dbReference type="EMBL" id="CBW76203.1"/>
    </source>
</evidence>
<organism evidence="1 2">
    <name type="scientific">Mycetohabitans rhizoxinica (strain DSM 19002 / CIP 109453 / HKI 454)</name>
    <name type="common">Paraburkholderia rhizoxinica</name>
    <dbReference type="NCBI Taxonomy" id="882378"/>
    <lineage>
        <taxon>Bacteria</taxon>
        <taxon>Pseudomonadati</taxon>
        <taxon>Pseudomonadota</taxon>
        <taxon>Betaproteobacteria</taxon>
        <taxon>Burkholderiales</taxon>
        <taxon>Burkholderiaceae</taxon>
        <taxon>Mycetohabitans</taxon>
    </lineage>
</organism>
<accession>E5AMH0</accession>
<evidence type="ECO:0000313" key="2">
    <source>
        <dbReference type="Proteomes" id="UP000007437"/>
    </source>
</evidence>
<dbReference type="AlphaFoldDB" id="E5AMH0"/>
<reference evidence="1 2" key="1">
    <citation type="journal article" date="2011" name="J. Bacteriol.">
        <title>Complete genome sequence of Burkholderia rhizoxinica, an endosymbiont of Rhizopus microsporus.</title>
        <authorList>
            <person name="Lackner G."/>
            <person name="Moebius N."/>
            <person name="Partida-Martinez L."/>
            <person name="Hertweck C."/>
        </authorList>
    </citation>
    <scope>NUCLEOTIDE SEQUENCE [LARGE SCALE GENOMIC DNA]</scope>
    <source>
        <strain evidence="2">DSM 19002 / CIP 109453 / HKI 454</strain>
    </source>
</reference>
<dbReference type="Proteomes" id="UP000007437">
    <property type="component" value="Chromosome"/>
</dbReference>
<dbReference type="HOGENOM" id="CLU_3059463_0_0_4"/>
<dbReference type="EMBL" id="FR687359">
    <property type="protein sequence ID" value="CBW76203.1"/>
    <property type="molecule type" value="Genomic_DNA"/>
</dbReference>
<gene>
    <name evidence="1" type="ordered locus">RBRH_02219</name>
</gene>
<dbReference type="KEGG" id="brh:RBRH_02219"/>
<proteinExistence type="predicted"/>
<protein>
    <submittedName>
        <fullName evidence="1">Uncharacterized protein</fullName>
    </submittedName>
</protein>
<name>E5AMH0_MYCRK</name>
<dbReference type="STRING" id="882378.RBRH_02219"/>